<dbReference type="AlphaFoldDB" id="Q2HH99"/>
<dbReference type="Proteomes" id="UP000001056">
    <property type="component" value="Unassembled WGS sequence"/>
</dbReference>
<dbReference type="RefSeq" id="XP_001219626.1">
    <property type="nucleotide sequence ID" value="XM_001219625.1"/>
</dbReference>
<sequence length="194" mass="21126">MNPSDPETKDDASGISQSRPQTRYHPPCRTVPRRGQDFLQLPLFLDVFVHLGGKPAESELRQSPRRGASEVSCMLYVCSQHRALMNHFDAASSLPNSHKVPADLRRLCTQVISVTSSLLAAVGRVPRPTHFQLPSAVGIVTPPLRDAPAWTLVCVHPGPPFPIAARRRWPADAGSGGFNLTGNQTLSLVERGKP</sequence>
<organism evidence="2 3">
    <name type="scientific">Chaetomium globosum (strain ATCC 6205 / CBS 148.51 / DSM 1962 / NBRC 6347 / NRRL 1970)</name>
    <name type="common">Soil fungus</name>
    <dbReference type="NCBI Taxonomy" id="306901"/>
    <lineage>
        <taxon>Eukaryota</taxon>
        <taxon>Fungi</taxon>
        <taxon>Dikarya</taxon>
        <taxon>Ascomycota</taxon>
        <taxon>Pezizomycotina</taxon>
        <taxon>Sordariomycetes</taxon>
        <taxon>Sordariomycetidae</taxon>
        <taxon>Sordariales</taxon>
        <taxon>Chaetomiaceae</taxon>
        <taxon>Chaetomium</taxon>
    </lineage>
</organism>
<evidence type="ECO:0000256" key="1">
    <source>
        <dbReference type="SAM" id="MobiDB-lite"/>
    </source>
</evidence>
<gene>
    <name evidence="2" type="ORF">CHGG_00405</name>
</gene>
<feature type="region of interest" description="Disordered" evidence="1">
    <location>
        <begin position="1"/>
        <end position="31"/>
    </location>
</feature>
<feature type="compositionally biased region" description="Basic and acidic residues" evidence="1">
    <location>
        <begin position="1"/>
        <end position="12"/>
    </location>
</feature>
<dbReference type="HOGENOM" id="CLU_1402271_0_0_1"/>
<dbReference type="VEuPathDB" id="FungiDB:CHGG_00405"/>
<protein>
    <submittedName>
        <fullName evidence="2">Uncharacterized protein</fullName>
    </submittedName>
</protein>
<dbReference type="EMBL" id="CH408029">
    <property type="protein sequence ID" value="EAQ92170.1"/>
    <property type="molecule type" value="Genomic_DNA"/>
</dbReference>
<accession>Q2HH99</accession>
<proteinExistence type="predicted"/>
<dbReference type="GeneID" id="4387109"/>
<dbReference type="InParanoid" id="Q2HH99"/>
<evidence type="ECO:0000313" key="2">
    <source>
        <dbReference type="EMBL" id="EAQ92170.1"/>
    </source>
</evidence>
<keyword evidence="3" id="KW-1185">Reference proteome</keyword>
<name>Q2HH99_CHAGB</name>
<reference evidence="3" key="1">
    <citation type="journal article" date="2015" name="Genome Announc.">
        <title>Draft genome sequence of the cellulolytic fungus Chaetomium globosum.</title>
        <authorList>
            <person name="Cuomo C.A."/>
            <person name="Untereiner W.A."/>
            <person name="Ma L.-J."/>
            <person name="Grabherr M."/>
            <person name="Birren B.W."/>
        </authorList>
    </citation>
    <scope>NUCLEOTIDE SEQUENCE [LARGE SCALE GENOMIC DNA]</scope>
    <source>
        <strain evidence="3">ATCC 6205 / CBS 148.51 / DSM 1962 / NBRC 6347 / NRRL 1970</strain>
    </source>
</reference>
<evidence type="ECO:0000313" key="3">
    <source>
        <dbReference type="Proteomes" id="UP000001056"/>
    </source>
</evidence>